<keyword evidence="2" id="KW-0488">Methylation</keyword>
<accession>A0A9X1YMR3</accession>
<dbReference type="GO" id="GO:0006935">
    <property type="term" value="P:chemotaxis"/>
    <property type="evidence" value="ECO:0007669"/>
    <property type="project" value="InterPro"/>
</dbReference>
<keyword evidence="5" id="KW-0472">Membrane</keyword>
<dbReference type="Pfam" id="PF00015">
    <property type="entry name" value="MCPsignal"/>
    <property type="match status" value="1"/>
</dbReference>
<organism evidence="7 8">
    <name type="scientific">Scleromatobacter humisilvae</name>
    <dbReference type="NCBI Taxonomy" id="2897159"/>
    <lineage>
        <taxon>Bacteria</taxon>
        <taxon>Pseudomonadati</taxon>
        <taxon>Pseudomonadota</taxon>
        <taxon>Betaproteobacteria</taxon>
        <taxon>Burkholderiales</taxon>
        <taxon>Sphaerotilaceae</taxon>
        <taxon>Scleromatobacter</taxon>
    </lineage>
</organism>
<dbReference type="Proteomes" id="UP001139353">
    <property type="component" value="Unassembled WGS sequence"/>
</dbReference>
<comment type="caution">
    <text evidence="7">The sequence shown here is derived from an EMBL/GenBank/DDBJ whole genome shotgun (WGS) entry which is preliminary data.</text>
</comment>
<proteinExistence type="inferred from homology"/>
<dbReference type="InterPro" id="IPR004089">
    <property type="entry name" value="MCPsignal_dom"/>
</dbReference>
<dbReference type="InterPro" id="IPR024478">
    <property type="entry name" value="HlyB_4HB_MCP"/>
</dbReference>
<dbReference type="CDD" id="cd11386">
    <property type="entry name" value="MCP_signal"/>
    <property type="match status" value="1"/>
</dbReference>
<dbReference type="FunFam" id="1.10.287.950:FF:000001">
    <property type="entry name" value="Methyl-accepting chemotaxis sensory transducer"/>
    <property type="match status" value="1"/>
</dbReference>
<dbReference type="RefSeq" id="WP_275684692.1">
    <property type="nucleotide sequence ID" value="NZ_JAJLJH010000009.1"/>
</dbReference>
<feature type="domain" description="Methyl-accepting transducer" evidence="6">
    <location>
        <begin position="274"/>
        <end position="503"/>
    </location>
</feature>
<dbReference type="GO" id="GO:0004888">
    <property type="term" value="F:transmembrane signaling receptor activity"/>
    <property type="evidence" value="ECO:0007669"/>
    <property type="project" value="InterPro"/>
</dbReference>
<evidence type="ECO:0000256" key="5">
    <source>
        <dbReference type="SAM" id="Phobius"/>
    </source>
</evidence>
<dbReference type="SUPFAM" id="SSF58104">
    <property type="entry name" value="Methyl-accepting chemotaxis protein (MCP) signaling domain"/>
    <property type="match status" value="1"/>
</dbReference>
<dbReference type="Pfam" id="PF12729">
    <property type="entry name" value="4HB_MCP_1"/>
    <property type="match status" value="1"/>
</dbReference>
<dbReference type="PROSITE" id="PS50111">
    <property type="entry name" value="CHEMOTAXIS_TRANSDUC_2"/>
    <property type="match status" value="1"/>
</dbReference>
<keyword evidence="8" id="KW-1185">Reference proteome</keyword>
<keyword evidence="5" id="KW-1133">Transmembrane helix</keyword>
<evidence type="ECO:0000256" key="4">
    <source>
        <dbReference type="PROSITE-ProRule" id="PRU00284"/>
    </source>
</evidence>
<evidence type="ECO:0000256" key="3">
    <source>
        <dbReference type="ARBA" id="ARBA00029447"/>
    </source>
</evidence>
<evidence type="ECO:0000256" key="1">
    <source>
        <dbReference type="ARBA" id="ARBA00004370"/>
    </source>
</evidence>
<dbReference type="InterPro" id="IPR004090">
    <property type="entry name" value="Chemotax_Me-accpt_rcpt"/>
</dbReference>
<name>A0A9X1YMR3_9BURK</name>
<keyword evidence="4" id="KW-0807">Transducer</keyword>
<keyword evidence="5" id="KW-0812">Transmembrane</keyword>
<dbReference type="InterPro" id="IPR047347">
    <property type="entry name" value="YvaQ-like_sensor"/>
</dbReference>
<dbReference type="GO" id="GO:0007165">
    <property type="term" value="P:signal transduction"/>
    <property type="evidence" value="ECO:0007669"/>
    <property type="project" value="UniProtKB-KW"/>
</dbReference>
<feature type="transmembrane region" description="Helical" evidence="5">
    <location>
        <begin position="190"/>
        <end position="210"/>
    </location>
</feature>
<evidence type="ECO:0000256" key="2">
    <source>
        <dbReference type="ARBA" id="ARBA00022481"/>
    </source>
</evidence>
<dbReference type="GO" id="GO:0005886">
    <property type="term" value="C:plasma membrane"/>
    <property type="evidence" value="ECO:0007669"/>
    <property type="project" value="TreeGrafter"/>
</dbReference>
<comment type="subcellular location">
    <subcellularLocation>
        <location evidence="1">Membrane</location>
    </subcellularLocation>
</comment>
<dbReference type="PRINTS" id="PR00260">
    <property type="entry name" value="CHEMTRNSDUCR"/>
</dbReference>
<gene>
    <name evidence="7" type="ORF">LPC04_23295</name>
</gene>
<dbReference type="Gene3D" id="1.10.287.950">
    <property type="entry name" value="Methyl-accepting chemotaxis protein"/>
    <property type="match status" value="1"/>
</dbReference>
<comment type="similarity">
    <text evidence="3">Belongs to the methyl-accepting chemotaxis (MCP) protein family.</text>
</comment>
<dbReference type="SMART" id="SM00283">
    <property type="entry name" value="MA"/>
    <property type="match status" value="1"/>
</dbReference>
<evidence type="ECO:0000313" key="7">
    <source>
        <dbReference type="EMBL" id="MCK9688647.1"/>
    </source>
</evidence>
<dbReference type="AlphaFoldDB" id="A0A9X1YMR3"/>
<dbReference type="EMBL" id="JAJLJH010000009">
    <property type="protein sequence ID" value="MCK9688647.1"/>
    <property type="molecule type" value="Genomic_DNA"/>
</dbReference>
<dbReference type="PANTHER" id="PTHR43531">
    <property type="entry name" value="PROTEIN ICFG"/>
    <property type="match status" value="1"/>
</dbReference>
<dbReference type="CDD" id="cd19411">
    <property type="entry name" value="MCP2201-like_sensor"/>
    <property type="match status" value="1"/>
</dbReference>
<protein>
    <submittedName>
        <fullName evidence="7">Methyl-accepting chemotaxis protein</fullName>
    </submittedName>
</protein>
<dbReference type="InterPro" id="IPR051310">
    <property type="entry name" value="MCP_chemotaxis"/>
</dbReference>
<evidence type="ECO:0000313" key="8">
    <source>
        <dbReference type="Proteomes" id="UP001139353"/>
    </source>
</evidence>
<reference evidence="7" key="1">
    <citation type="submission" date="2021-11" db="EMBL/GenBank/DDBJ databases">
        <title>BS-T2-15 a new species belonging to the Comamonadaceae family isolated from the soil of a French oak forest.</title>
        <authorList>
            <person name="Mieszkin S."/>
            <person name="Alain K."/>
        </authorList>
    </citation>
    <scope>NUCLEOTIDE SEQUENCE</scope>
    <source>
        <strain evidence="7">BS-T2-15</strain>
    </source>
</reference>
<evidence type="ECO:0000259" key="6">
    <source>
        <dbReference type="PROSITE" id="PS50111"/>
    </source>
</evidence>
<dbReference type="PANTHER" id="PTHR43531:SF14">
    <property type="entry name" value="METHYL-ACCEPTING CHEMOTAXIS PROTEIN I-RELATED"/>
    <property type="match status" value="1"/>
</dbReference>
<sequence>MSATKTMKVATKLALSYGVLVGLIALVAAVCAFRFQAIDARIANIVDERYYRVQKITAIADSANAQARFIRNAVIAAKDPEQSADAFKNLALNARATDDGIAEFDKHVDLAKGRELVDAMMAARASFYKDRDEVIRLVKAGQYDDASHALLITMRPSQRAFFAAIGEITKLNTAIMNKEGQAAREDGHDAIVLTLILAGLAVVAASAMAVTITRGLVRQLGAEPGEVVSIASAIADGNLAVTIRTRAGDTGSILVAMQRMRERLAEVVGQVRLSSDAIATGSVEIASGNADLSQRTEAQAGNLQQTAASMEQLTGSVRSSAETAGVANQLASEASAAASRGGVAVNRVVETMNEIAVSSKRIGDIIGVIDGIAFQTNILALNAAVEAARAGEQGRGFAVVAGEVRSLAQRSGEAAKEIKSLIGASVEKVDIGARQVDEAGASMNDIVAQVQRVGQLIGEISSATVRQSGGIGEIGDAVGALDQTTQQNAALVEQSAAAAESLSQQAARLTQIVSVFRL</sequence>